<dbReference type="InterPro" id="IPR052180">
    <property type="entry name" value="NhaC_Na-H+_Antiporter"/>
</dbReference>
<evidence type="ECO:0000256" key="7">
    <source>
        <dbReference type="ARBA" id="ARBA00023136"/>
    </source>
</evidence>
<feature type="transmembrane region" description="Helical" evidence="9">
    <location>
        <begin position="78"/>
        <end position="102"/>
    </location>
</feature>
<dbReference type="OrthoDB" id="9762978at2"/>
<evidence type="ECO:0000256" key="9">
    <source>
        <dbReference type="SAM" id="Phobius"/>
    </source>
</evidence>
<gene>
    <name evidence="11" type="primary">nhaC</name>
    <name evidence="11" type="ORF">CLOHYLEM_05946</name>
</gene>
<keyword evidence="5 9" id="KW-0812">Transmembrane</keyword>
<evidence type="ECO:0000256" key="2">
    <source>
        <dbReference type="ARBA" id="ARBA00022448"/>
    </source>
</evidence>
<dbReference type="InterPro" id="IPR018461">
    <property type="entry name" value="Na/H_Antiport_NhaC-like_C"/>
</dbReference>
<proteinExistence type="inferred from homology"/>
<dbReference type="GO" id="GO:0015297">
    <property type="term" value="F:antiporter activity"/>
    <property type="evidence" value="ECO:0007669"/>
    <property type="project" value="UniProtKB-KW"/>
</dbReference>
<evidence type="ECO:0000256" key="5">
    <source>
        <dbReference type="ARBA" id="ARBA00022692"/>
    </source>
</evidence>
<dbReference type="AlphaFoldDB" id="C0C1C7"/>
<dbReference type="EMBL" id="ABYI02000022">
    <property type="protein sequence ID" value="EEG73941.1"/>
    <property type="molecule type" value="Genomic_DNA"/>
</dbReference>
<keyword evidence="3" id="KW-0050">Antiport</keyword>
<organism evidence="11 12">
    <name type="scientific">[Clostridium] hylemonae DSM 15053</name>
    <dbReference type="NCBI Taxonomy" id="553973"/>
    <lineage>
        <taxon>Bacteria</taxon>
        <taxon>Bacillati</taxon>
        <taxon>Bacillota</taxon>
        <taxon>Clostridia</taxon>
        <taxon>Lachnospirales</taxon>
        <taxon>Lachnospiraceae</taxon>
    </lineage>
</organism>
<evidence type="ECO:0000256" key="8">
    <source>
        <dbReference type="ARBA" id="ARBA00038435"/>
    </source>
</evidence>
<comment type="subcellular location">
    <subcellularLocation>
        <location evidence="1">Cell membrane</location>
        <topology evidence="1">Multi-pass membrane protein</topology>
    </subcellularLocation>
</comment>
<keyword evidence="7 9" id="KW-0472">Membrane</keyword>
<dbReference type="Proteomes" id="UP000004893">
    <property type="component" value="Unassembled WGS sequence"/>
</dbReference>
<keyword evidence="12" id="KW-1185">Reference proteome</keyword>
<name>C0C1C7_9FIRM</name>
<feature type="transmembrane region" description="Helical" evidence="9">
    <location>
        <begin position="275"/>
        <end position="303"/>
    </location>
</feature>
<dbReference type="PANTHER" id="PTHR33451:SF3">
    <property type="entry name" value="MALATE-2H(+)_NA(+)-LACTATE ANTIPORTER"/>
    <property type="match status" value="1"/>
</dbReference>
<feature type="transmembrane region" description="Helical" evidence="9">
    <location>
        <begin position="122"/>
        <end position="144"/>
    </location>
</feature>
<sequence length="490" mass="51950">MQDTKKGEVVMGKISESRKIKFPEAIGLLVAFVAILMWGALSAGIPTGISICLCSFTAALYGIIVLHKSWNEIQTGILKVIGIGMPATLILLMVGLISGSWLSSGTTPILIYWGLKILNPSIYLAVTFLITAIGGMATGSAWAIMATFGVALMGVANGLGIPAPAAAAAICCGSYLGDKWSPLSDVTNLASAVTEENSFRLFGCMIPTSGVSAGIALVIYAVMGFVMGTHGTFDASQTKEIISTLEDTYTFNPILILPLIVVVVLAVMKKPIFPVLVIGAGIGTVFSILIQGSSVTDALSALYNGYTVTTGNEAIDGLLSGGGLSYMMSLILMLFCAFVFAGIMESMGLLDAILEKLIKVAKSRGNLILISMITTVLGVYMTSSVYVSTIMNGRMYLPAYEKEGIDKIALARTLTECASNFGAIVPWSNGAIIMLSTFGVAWYQYAPYMFNHWLAMILVLICGYTGKFLPLSKKQDIESQDIYNTDTGGK</sequence>
<dbReference type="STRING" id="553973.CLOHYLEM_05946"/>
<comment type="similarity">
    <text evidence="8">Belongs to the NhaC Na(+)/H(+) (TC 2.A.35) antiporter family.</text>
</comment>
<keyword evidence="2" id="KW-0813">Transport</keyword>
<dbReference type="GO" id="GO:0005886">
    <property type="term" value="C:plasma membrane"/>
    <property type="evidence" value="ECO:0007669"/>
    <property type="project" value="UniProtKB-SubCell"/>
</dbReference>
<dbReference type="PANTHER" id="PTHR33451">
    <property type="entry name" value="MALATE-2H(+)/NA(+)-LACTATE ANTIPORTER"/>
    <property type="match status" value="1"/>
</dbReference>
<protein>
    <submittedName>
        <fullName evidence="11">Na+/H+ antiporter NhaC</fullName>
    </submittedName>
</protein>
<evidence type="ECO:0000256" key="1">
    <source>
        <dbReference type="ARBA" id="ARBA00004651"/>
    </source>
</evidence>
<accession>C0C1C7</accession>
<feature type="transmembrane region" description="Helical" evidence="9">
    <location>
        <begin position="21"/>
        <end position="41"/>
    </location>
</feature>
<evidence type="ECO:0000256" key="3">
    <source>
        <dbReference type="ARBA" id="ARBA00022449"/>
    </source>
</evidence>
<evidence type="ECO:0000256" key="6">
    <source>
        <dbReference type="ARBA" id="ARBA00022989"/>
    </source>
</evidence>
<feature type="domain" description="Na+/H+ antiporter NhaC-like C-terminal" evidence="10">
    <location>
        <begin position="174"/>
        <end position="466"/>
    </location>
</feature>
<feature type="transmembrane region" description="Helical" evidence="9">
    <location>
        <begin position="47"/>
        <end position="66"/>
    </location>
</feature>
<dbReference type="Pfam" id="PF03553">
    <property type="entry name" value="Na_H_antiporter"/>
    <property type="match status" value="1"/>
</dbReference>
<feature type="transmembrane region" description="Helical" evidence="9">
    <location>
        <begin position="323"/>
        <end position="344"/>
    </location>
</feature>
<comment type="caution">
    <text evidence="11">The sequence shown here is derived from an EMBL/GenBank/DDBJ whole genome shotgun (WGS) entry which is preliminary data.</text>
</comment>
<dbReference type="HOGENOM" id="CLU_033405_1_0_9"/>
<evidence type="ECO:0000313" key="12">
    <source>
        <dbReference type="Proteomes" id="UP000004893"/>
    </source>
</evidence>
<evidence type="ECO:0000313" key="11">
    <source>
        <dbReference type="EMBL" id="EEG73941.1"/>
    </source>
</evidence>
<feature type="transmembrane region" description="Helical" evidence="9">
    <location>
        <begin position="249"/>
        <end position="268"/>
    </location>
</feature>
<keyword evidence="4" id="KW-1003">Cell membrane</keyword>
<evidence type="ECO:0000256" key="4">
    <source>
        <dbReference type="ARBA" id="ARBA00022475"/>
    </source>
</evidence>
<feature type="transmembrane region" description="Helical" evidence="9">
    <location>
        <begin position="365"/>
        <end position="387"/>
    </location>
</feature>
<reference evidence="11" key="1">
    <citation type="submission" date="2009-02" db="EMBL/GenBank/DDBJ databases">
        <authorList>
            <person name="Fulton L."/>
            <person name="Clifton S."/>
            <person name="Fulton B."/>
            <person name="Xu J."/>
            <person name="Minx P."/>
            <person name="Pepin K.H."/>
            <person name="Johnson M."/>
            <person name="Bhonagiri V."/>
            <person name="Nash W.E."/>
            <person name="Mardis E.R."/>
            <person name="Wilson R.K."/>
        </authorList>
    </citation>
    <scope>NUCLEOTIDE SEQUENCE [LARGE SCALE GENOMIC DNA]</scope>
    <source>
        <strain evidence="11">DSM 15053</strain>
    </source>
</reference>
<feature type="transmembrane region" description="Helical" evidence="9">
    <location>
        <begin position="210"/>
        <end position="229"/>
    </location>
</feature>
<dbReference type="eggNOG" id="COG1757">
    <property type="taxonomic scope" value="Bacteria"/>
</dbReference>
<evidence type="ECO:0000259" key="10">
    <source>
        <dbReference type="Pfam" id="PF03553"/>
    </source>
</evidence>
<feature type="transmembrane region" description="Helical" evidence="9">
    <location>
        <begin position="445"/>
        <end position="464"/>
    </location>
</feature>
<keyword evidence="6 9" id="KW-1133">Transmembrane helix</keyword>
<reference evidence="11" key="2">
    <citation type="submission" date="2013-06" db="EMBL/GenBank/DDBJ databases">
        <title>Draft genome sequence of Clostridium hylemonae (DSM 15053).</title>
        <authorList>
            <person name="Sudarsanam P."/>
            <person name="Ley R."/>
            <person name="Guruge J."/>
            <person name="Turnbaugh P.J."/>
            <person name="Mahowald M."/>
            <person name="Liep D."/>
            <person name="Gordon J."/>
        </authorList>
    </citation>
    <scope>NUCLEOTIDE SEQUENCE</scope>
    <source>
        <strain evidence="11">DSM 15053</strain>
    </source>
</reference>